<evidence type="ECO:0000256" key="4">
    <source>
        <dbReference type="ARBA" id="ARBA00023022"/>
    </source>
</evidence>
<comment type="function">
    <text evidence="6">Lanthionine-containing peptide antibiotic (lantibiotic) active on Gram-positive bacteria. The bactericidal activity of lantibiotics is based on depolarization of energized bacterial cytoplasmic membranes, initiated by the formation of aqueous transmembrane pores.</text>
</comment>
<reference evidence="7 8" key="1">
    <citation type="submission" date="2017-09" db="EMBL/GenBank/DDBJ databases">
        <title>Large-scale bioinformatics analysis of Bacillus genomes uncovers conserved roles of natural products in bacterial physiology.</title>
        <authorList>
            <consortium name="Agbiome Team Llc"/>
            <person name="Bleich R.M."/>
            <person name="Grubbs K.J."/>
            <person name="Santa Maria K.C."/>
            <person name="Allen S.E."/>
            <person name="Farag S."/>
            <person name="Shank E.A."/>
            <person name="Bowers A."/>
        </authorList>
    </citation>
    <scope>NUCLEOTIDE SEQUENCE [LARGE SCALE GENOMIC DNA]</scope>
    <source>
        <strain evidence="7 8">AFS065400</strain>
    </source>
</reference>
<dbReference type="NCBIfam" id="TIGR03731">
    <property type="entry name" value="lantibio_gallid"/>
    <property type="match status" value="1"/>
</dbReference>
<dbReference type="InterPro" id="IPR006079">
    <property type="entry name" value="Lantibiotic_typ-A_Bacillales"/>
</dbReference>
<dbReference type="GO" id="GO:0042742">
    <property type="term" value="P:defense response to bacterium"/>
    <property type="evidence" value="ECO:0007669"/>
    <property type="project" value="UniProtKB-UniRule"/>
</dbReference>
<dbReference type="Pfam" id="PF02052">
    <property type="entry name" value="Gallidermin"/>
    <property type="match status" value="1"/>
</dbReference>
<evidence type="ECO:0000256" key="5">
    <source>
        <dbReference type="ARBA" id="ARBA00023048"/>
    </source>
</evidence>
<organism evidence="7 8">
    <name type="scientific">Bacillus thuringiensis</name>
    <dbReference type="NCBI Taxonomy" id="1428"/>
    <lineage>
        <taxon>Bacteria</taxon>
        <taxon>Bacillati</taxon>
        <taxon>Bacillota</taxon>
        <taxon>Bacilli</taxon>
        <taxon>Bacillales</taxon>
        <taxon>Bacillaceae</taxon>
        <taxon>Bacillus</taxon>
        <taxon>Bacillus cereus group</taxon>
    </lineage>
</organism>
<dbReference type="GO" id="GO:0005102">
    <property type="term" value="F:signaling receptor binding"/>
    <property type="evidence" value="ECO:0007669"/>
    <property type="project" value="UniProtKB-KW"/>
</dbReference>
<comment type="PTM">
    <text evidence="6">Maturation of lantibiotics involves the enzymatic conversion of Thr, and Ser into dehydrated AA and the formation of thioether bonds with cysteine. This is followed by membrane translocation and cleavage of the modified precursor.</text>
</comment>
<sequence>MENNLFDLDLKVEKSSNGVEPRITSVALCTPGTCACNDGPTFDSACCSVELTVYYCTR</sequence>
<dbReference type="EMBL" id="NVCO01000060">
    <property type="protein sequence ID" value="PFT42276.1"/>
    <property type="molecule type" value="Genomic_DNA"/>
</dbReference>
<dbReference type="GO" id="GO:0005576">
    <property type="term" value="C:extracellular region"/>
    <property type="evidence" value="ECO:0007669"/>
    <property type="project" value="InterPro"/>
</dbReference>
<evidence type="ECO:0000256" key="1">
    <source>
        <dbReference type="ARBA" id="ARBA00009379"/>
    </source>
</evidence>
<comment type="similarity">
    <text evidence="1 6">Belongs to the type A lantibiotic family.</text>
</comment>
<dbReference type="AlphaFoldDB" id="A0A9X7FUT6"/>
<comment type="caution">
    <text evidence="7">The sequence shown here is derived from an EMBL/GenBank/DDBJ whole genome shotgun (WGS) entry which is preliminary data.</text>
</comment>
<gene>
    <name evidence="7" type="ORF">COK72_19100</name>
</gene>
<name>A0A9X7FUT6_BACTU</name>
<keyword evidence="5 6" id="KW-0078">Bacteriocin</keyword>
<dbReference type="NCBIfam" id="NF038155">
    <property type="entry name" value="lanthi_I_FDLD"/>
    <property type="match status" value="1"/>
</dbReference>
<proteinExistence type="inferred from homology"/>
<dbReference type="Proteomes" id="UP000226106">
    <property type="component" value="Unassembled WGS sequence"/>
</dbReference>
<dbReference type="GO" id="GO:0031640">
    <property type="term" value="P:killing of cells of another organism"/>
    <property type="evidence" value="ECO:0007669"/>
    <property type="project" value="UniProtKB-UniRule"/>
</dbReference>
<keyword evidence="3 6" id="KW-0425">Lantibiotic</keyword>
<evidence type="ECO:0000313" key="8">
    <source>
        <dbReference type="Proteomes" id="UP000226106"/>
    </source>
</evidence>
<evidence type="ECO:0000256" key="3">
    <source>
        <dbReference type="ARBA" id="ARBA00022789"/>
    </source>
</evidence>
<accession>A0A9X7FUT6</accession>
<evidence type="ECO:0000256" key="2">
    <source>
        <dbReference type="ARBA" id="ARBA00022529"/>
    </source>
</evidence>
<evidence type="ECO:0000313" key="7">
    <source>
        <dbReference type="EMBL" id="PFT42276.1"/>
    </source>
</evidence>
<protein>
    <recommendedName>
        <fullName evidence="6">Lantibiotic</fullName>
    </recommendedName>
</protein>
<keyword evidence="4 6" id="KW-0044">Antibiotic</keyword>
<evidence type="ECO:0000256" key="6">
    <source>
        <dbReference type="RuleBase" id="RU362078"/>
    </source>
</evidence>
<keyword evidence="2 6" id="KW-0929">Antimicrobial</keyword>